<evidence type="ECO:0000313" key="4">
    <source>
        <dbReference type="EMBL" id="MEN5377606.1"/>
    </source>
</evidence>
<dbReference type="InterPro" id="IPR008979">
    <property type="entry name" value="Galactose-bd-like_sf"/>
</dbReference>
<dbReference type="Gene3D" id="2.60.120.260">
    <property type="entry name" value="Galactose-binding domain-like"/>
    <property type="match status" value="1"/>
</dbReference>
<dbReference type="RefSeq" id="WP_168126957.1">
    <property type="nucleotide sequence ID" value="NZ_JBDJLH010000002.1"/>
</dbReference>
<feature type="chain" id="PRO_5045413647" evidence="2">
    <location>
        <begin position="22"/>
        <end position="619"/>
    </location>
</feature>
<dbReference type="Gene3D" id="1.10.3020.10">
    <property type="entry name" value="alpha-amino acid ester hydrolase ( Helical cap domain)"/>
    <property type="match status" value="1"/>
</dbReference>
<evidence type="ECO:0000259" key="3">
    <source>
        <dbReference type="SMART" id="SM00939"/>
    </source>
</evidence>
<dbReference type="SUPFAM" id="SSF53474">
    <property type="entry name" value="alpha/beta-Hydrolases"/>
    <property type="match status" value="1"/>
</dbReference>
<dbReference type="InterPro" id="IPR005674">
    <property type="entry name" value="CocE/Ser_esterase"/>
</dbReference>
<dbReference type="SUPFAM" id="SSF49785">
    <property type="entry name" value="Galactose-binding domain-like"/>
    <property type="match status" value="1"/>
</dbReference>
<protein>
    <submittedName>
        <fullName evidence="4">CocE/NonD family hydrolase</fullName>
    </submittedName>
</protein>
<accession>A0ABV0BS87</accession>
<feature type="domain" description="Xaa-Pro dipeptidyl-peptidase C-terminal" evidence="3">
    <location>
        <begin position="360"/>
        <end position="614"/>
    </location>
</feature>
<proteinExistence type="predicted"/>
<keyword evidence="5" id="KW-1185">Reference proteome</keyword>
<organism evidence="4 5">
    <name type="scientific">Sphingobacterium kitahiroshimense</name>
    <dbReference type="NCBI Taxonomy" id="470446"/>
    <lineage>
        <taxon>Bacteria</taxon>
        <taxon>Pseudomonadati</taxon>
        <taxon>Bacteroidota</taxon>
        <taxon>Sphingobacteriia</taxon>
        <taxon>Sphingobacteriales</taxon>
        <taxon>Sphingobacteriaceae</taxon>
        <taxon>Sphingobacterium</taxon>
    </lineage>
</organism>
<name>A0ABV0BS87_9SPHI</name>
<dbReference type="InterPro" id="IPR029058">
    <property type="entry name" value="AB_hydrolase_fold"/>
</dbReference>
<feature type="signal peptide" evidence="2">
    <location>
        <begin position="1"/>
        <end position="21"/>
    </location>
</feature>
<gene>
    <name evidence="4" type="ORF">ABE541_10065</name>
</gene>
<keyword evidence="2" id="KW-0732">Signal</keyword>
<dbReference type="Proteomes" id="UP001409291">
    <property type="component" value="Unassembled WGS sequence"/>
</dbReference>
<dbReference type="NCBIfam" id="TIGR00976">
    <property type="entry name" value="CocE_NonD"/>
    <property type="match status" value="1"/>
</dbReference>
<dbReference type="Pfam" id="PF08530">
    <property type="entry name" value="PepX_C"/>
    <property type="match status" value="1"/>
</dbReference>
<evidence type="ECO:0000313" key="5">
    <source>
        <dbReference type="Proteomes" id="UP001409291"/>
    </source>
</evidence>
<reference evidence="4 5" key="1">
    <citation type="submission" date="2024-04" db="EMBL/GenBank/DDBJ databases">
        <title>WGS of bacteria from Torrens River.</title>
        <authorList>
            <person name="Wyrsch E.R."/>
            <person name="Drigo B."/>
        </authorList>
    </citation>
    <scope>NUCLEOTIDE SEQUENCE [LARGE SCALE GENOMIC DNA]</scope>
    <source>
        <strain evidence="4 5">TWI391</strain>
    </source>
</reference>
<evidence type="ECO:0000256" key="2">
    <source>
        <dbReference type="SAM" id="SignalP"/>
    </source>
</evidence>
<dbReference type="SMART" id="SM00939">
    <property type="entry name" value="PepX_C"/>
    <property type="match status" value="1"/>
</dbReference>
<dbReference type="InterPro" id="IPR013736">
    <property type="entry name" value="Xaa-Pro_dipept_C"/>
</dbReference>
<dbReference type="GO" id="GO:0016787">
    <property type="term" value="F:hydrolase activity"/>
    <property type="evidence" value="ECO:0007669"/>
    <property type="project" value="UniProtKB-KW"/>
</dbReference>
<dbReference type="Pfam" id="PF02129">
    <property type="entry name" value="Peptidase_S15"/>
    <property type="match status" value="1"/>
</dbReference>
<keyword evidence="1 4" id="KW-0378">Hydrolase</keyword>
<dbReference type="Gene3D" id="3.40.50.1820">
    <property type="entry name" value="alpha/beta hydrolase"/>
    <property type="match status" value="1"/>
</dbReference>
<evidence type="ECO:0000256" key="1">
    <source>
        <dbReference type="ARBA" id="ARBA00022801"/>
    </source>
</evidence>
<dbReference type="EMBL" id="JBDJNQ010000004">
    <property type="protein sequence ID" value="MEN5377606.1"/>
    <property type="molecule type" value="Genomic_DNA"/>
</dbReference>
<dbReference type="InterPro" id="IPR000383">
    <property type="entry name" value="Xaa-Pro-like_dom"/>
</dbReference>
<sequence length="619" mass="71088">MNKVFLAFSVLATTFSFQVKAQSILETDYVKKNYDKKEISVPTRDGVKLFTTIYTPKDKSQQYPVLLNRTPYTVGPYGEDKYKETLGNFPAMTLEGYIFVYQDVRGKWMSEGNFEDIRPTNLKKGKKDIDESTDTYDLLEWLSKNLKNYNGKAGMYGISYPGFYSTVSLTKTHPSLKAVSPQAPVTNWYLGDDFHHNGVLFTGDAFKFMSSFGIPRPKPITPDQAPKTFQYPSKDVYQFYMNAGTAKNLKDNYFADSIKFWNDVFDHPHYDQFWKDREILPHLTDVKPAVMVVGGFFDAEDAYGTFETYKAIEKQNPKNNSILVAGPWFHGGWVRGDGSSFGDIQFDQKTSVTYQEKFELPFFNYYLKGKGDFKGAEANIFVTGSNQWKSFDKWPPKDVEDKKLYLQPQGKLGFEKVGRTDSWDEYVSDPNKPVPYQGGVMESRTREYMIDDQRFASSRPDVMVYQTEPLNEDITIVGPIKNFLKVSTSGTDADYVVKLIDVYPANSPSSNNKVMDGYQMLVRGEIMAGKYRNGFEKAEPMQPDFVTAVNYSMPDVAHTFKKGHRIMIQVQNTWFPIAERNPQQFFEGYEAKASDYRKATHRIFHDHNNSSYIEFSILK</sequence>
<comment type="caution">
    <text evidence="4">The sequence shown here is derived from an EMBL/GenBank/DDBJ whole genome shotgun (WGS) entry which is preliminary data.</text>
</comment>